<dbReference type="RefSeq" id="WP_216438430.1">
    <property type="nucleotide sequence ID" value="NZ_JAHLQF010000002.1"/>
</dbReference>
<keyword evidence="1" id="KW-1133">Transmembrane helix</keyword>
<feature type="transmembrane region" description="Helical" evidence="1">
    <location>
        <begin position="144"/>
        <end position="165"/>
    </location>
</feature>
<dbReference type="CDD" id="cd06550">
    <property type="entry name" value="TM_ABC_iron-siderophores_like"/>
    <property type="match status" value="1"/>
</dbReference>
<dbReference type="PANTHER" id="PTHR30472">
    <property type="entry name" value="FERRIC ENTEROBACTIN TRANSPORT SYSTEM PERMEASE PROTEIN"/>
    <property type="match status" value="1"/>
</dbReference>
<protein>
    <submittedName>
        <fullName evidence="2">Iron ABC transporter permease</fullName>
    </submittedName>
</protein>
<proteinExistence type="predicted"/>
<feature type="transmembrane region" description="Helical" evidence="1">
    <location>
        <begin position="86"/>
        <end position="107"/>
    </location>
</feature>
<evidence type="ECO:0000313" key="2">
    <source>
        <dbReference type="EMBL" id="MBU5483930.1"/>
    </source>
</evidence>
<gene>
    <name evidence="2" type="ORF">KQI86_06280</name>
</gene>
<dbReference type="Proteomes" id="UP000726170">
    <property type="component" value="Unassembled WGS sequence"/>
</dbReference>
<comment type="caution">
    <text evidence="2">The sequence shown here is derived from an EMBL/GenBank/DDBJ whole genome shotgun (WGS) entry which is preliminary data.</text>
</comment>
<organism evidence="2 3">
    <name type="scientific">Clostridium mobile</name>
    <dbReference type="NCBI Taxonomy" id="2841512"/>
    <lineage>
        <taxon>Bacteria</taxon>
        <taxon>Bacillati</taxon>
        <taxon>Bacillota</taxon>
        <taxon>Clostridia</taxon>
        <taxon>Eubacteriales</taxon>
        <taxon>Clostridiaceae</taxon>
        <taxon>Clostridium</taxon>
    </lineage>
</organism>
<dbReference type="InterPro" id="IPR000522">
    <property type="entry name" value="ABC_transptr_permease_BtuC"/>
</dbReference>
<feature type="transmembrane region" description="Helical" evidence="1">
    <location>
        <begin position="265"/>
        <end position="294"/>
    </location>
</feature>
<keyword evidence="3" id="KW-1185">Reference proteome</keyword>
<dbReference type="PANTHER" id="PTHR30472:SF25">
    <property type="entry name" value="ABC TRANSPORTER PERMEASE PROTEIN MJ0876-RELATED"/>
    <property type="match status" value="1"/>
</dbReference>
<feature type="transmembrane region" description="Helical" evidence="1">
    <location>
        <begin position="306"/>
        <end position="323"/>
    </location>
</feature>
<name>A0ABS6EFF5_9CLOT</name>
<evidence type="ECO:0000313" key="3">
    <source>
        <dbReference type="Proteomes" id="UP000726170"/>
    </source>
</evidence>
<keyword evidence="1" id="KW-0812">Transmembrane</keyword>
<keyword evidence="1" id="KW-0472">Membrane</keyword>
<feature type="transmembrane region" description="Helical" evidence="1">
    <location>
        <begin position="335"/>
        <end position="356"/>
    </location>
</feature>
<dbReference type="Pfam" id="PF01032">
    <property type="entry name" value="FecCD"/>
    <property type="match status" value="1"/>
</dbReference>
<feature type="transmembrane region" description="Helical" evidence="1">
    <location>
        <begin position="177"/>
        <end position="199"/>
    </location>
</feature>
<reference evidence="2 3" key="1">
    <citation type="submission" date="2021-06" db="EMBL/GenBank/DDBJ databases">
        <authorList>
            <person name="Sun Q."/>
            <person name="Li D."/>
        </authorList>
    </citation>
    <scope>NUCLEOTIDE SEQUENCE [LARGE SCALE GENOMIC DNA]</scope>
    <source>
        <strain evidence="2 3">MSJ-11</strain>
    </source>
</reference>
<feature type="transmembrane region" description="Helical" evidence="1">
    <location>
        <begin position="219"/>
        <end position="239"/>
    </location>
</feature>
<feature type="transmembrane region" description="Helical" evidence="1">
    <location>
        <begin position="21"/>
        <end position="42"/>
    </location>
</feature>
<evidence type="ECO:0000256" key="1">
    <source>
        <dbReference type="SAM" id="Phobius"/>
    </source>
</evidence>
<dbReference type="EMBL" id="JAHLQF010000002">
    <property type="protein sequence ID" value="MBU5483930.1"/>
    <property type="molecule type" value="Genomic_DNA"/>
</dbReference>
<accession>A0ABS6EFF5</accession>
<feature type="transmembrane region" description="Helical" evidence="1">
    <location>
        <begin position="119"/>
        <end position="138"/>
    </location>
</feature>
<sequence length="364" mass="39347">MEDRQLNSVKKVYLNSKNKKNMMLITLFIASLVVFFYSLTIGTAKMSLSDFMKILLGKFIDRIDTSTINDYELNSYIIFSVRLPRILLAFLAGFSLGGAGVVMQGIFRNPLASPFTLGVSNGAAFGAAMAIVLGTSIFKFKVQSFPVLIAVNAFIFGCVSLFLVYLIGRIKVGSTTVLLLAGVAVGSLFSAGVSVLKYFSSNEALRDLDTWLMGGFWGANYKNITLLFPLIAICTIILIKISWDLNALLSGEEVALTLGIDVKKIVVISLLIVTLMASGVIAFTGVIGFIGLVAPHISRSFIGTDNRYLIPCSCLLGGILLLISDTIGRTIISPIEIPVGIITSLIGAPFFIYILIKKDSISYE</sequence>